<dbReference type="Gene3D" id="1.25.40.10">
    <property type="entry name" value="Tetratricopeptide repeat domain"/>
    <property type="match status" value="1"/>
</dbReference>
<dbReference type="GeneID" id="114044650"/>
<comment type="subcellular location">
    <subcellularLocation>
        <location evidence="2">Cytoplasm</location>
    </subcellularLocation>
    <subcellularLocation>
        <location evidence="1">Mitochondrion</location>
    </subcellularLocation>
</comment>
<sequence length="417" mass="48122">MMAAPTVRHGLLLARNVALSRFSLAGKRCLLSAAYVDNQKWEAREKELCNLADLASLMDRTYEKKLPVSSLTISRFVDNISSREEVDHAEYYLYKFRHSPNCWYLRDWTMHTWIRQCLKYGAEDKALYTLVNKVQYGIFPDNFTFNLLIDYFIKKENYEDALAVVFQVMLQEDFETLSTQLLSLYVLYQCLAKKSELSWEEEKNFGASLLLLGLKQENTMYLSSQLYGYAFLGKVELCHGLWAVFRDMPLMWTPGYLDRALKVMEEVASSPGDMKLCKESLDALETVLTSLMTPPSDGPPAEGAQESEVKAQEPEPRDQLDVVESEQSKLPEYLDRFKLFHSKLQALGKVETEALLTLATQLVREKLPACESEDIQNYEEKLMRWEQEQAELIRREKTTRENARQEQEARKAAKASA</sequence>
<feature type="compositionally biased region" description="Basic and acidic residues" evidence="19">
    <location>
        <begin position="394"/>
        <end position="411"/>
    </location>
</feature>
<dbReference type="Pfam" id="PF10037">
    <property type="entry name" value="MRP-S27"/>
    <property type="match status" value="1"/>
</dbReference>
<keyword evidence="7" id="KW-0810">Translation regulation</keyword>
<dbReference type="InterPro" id="IPR002885">
    <property type="entry name" value="PPR_rpt"/>
</dbReference>
<dbReference type="Proteomes" id="UP000314987">
    <property type="component" value="Unassembled WGS sequence"/>
</dbReference>
<proteinExistence type="inferred from homology"/>
<keyword evidence="11" id="KW-0175">Coiled coil</keyword>
<name>A0A4X2LK03_VOMUR</name>
<gene>
    <name evidence="20" type="primary">MRPS27</name>
</gene>
<protein>
    <recommendedName>
        <fullName evidence="15">Small ribosomal subunit protein mS27</fullName>
    </recommendedName>
    <alternativeName>
        <fullName evidence="17">28S ribosomal protein S27, mitochondrial</fullName>
    </alternativeName>
    <alternativeName>
        <fullName evidence="16">Mitochondrial ribosomal protein S27</fullName>
    </alternativeName>
</protein>
<dbReference type="Ensembl" id="ENSVURT00010027604.1">
    <property type="protein sequence ID" value="ENSVURP00010024243.1"/>
    <property type="gene ID" value="ENSVURG00010018577.1"/>
</dbReference>
<evidence type="ECO:0000256" key="17">
    <source>
        <dbReference type="ARBA" id="ARBA00075386"/>
    </source>
</evidence>
<evidence type="ECO:0000256" key="4">
    <source>
        <dbReference type="ARBA" id="ARBA00022555"/>
    </source>
</evidence>
<reference evidence="20" key="3">
    <citation type="submission" date="2025-09" db="UniProtKB">
        <authorList>
            <consortium name="Ensembl"/>
        </authorList>
    </citation>
    <scope>IDENTIFICATION</scope>
</reference>
<dbReference type="InterPro" id="IPR034913">
    <property type="entry name" value="mS27/PTCD2"/>
</dbReference>
<evidence type="ECO:0000256" key="8">
    <source>
        <dbReference type="ARBA" id="ARBA00022884"/>
    </source>
</evidence>
<evidence type="ECO:0000256" key="16">
    <source>
        <dbReference type="ARBA" id="ARBA00074987"/>
    </source>
</evidence>
<dbReference type="OrthoDB" id="19830at2759"/>
<dbReference type="STRING" id="29139.ENSVURP00010024243"/>
<dbReference type="GO" id="GO:0000049">
    <property type="term" value="F:tRNA binding"/>
    <property type="evidence" value="ECO:0007669"/>
    <property type="project" value="UniProtKB-KW"/>
</dbReference>
<evidence type="ECO:0000256" key="10">
    <source>
        <dbReference type="ARBA" id="ARBA00022980"/>
    </source>
</evidence>
<organism evidence="20 21">
    <name type="scientific">Vombatus ursinus</name>
    <name type="common">Common wombat</name>
    <dbReference type="NCBI Taxonomy" id="29139"/>
    <lineage>
        <taxon>Eukaryota</taxon>
        <taxon>Metazoa</taxon>
        <taxon>Chordata</taxon>
        <taxon>Craniata</taxon>
        <taxon>Vertebrata</taxon>
        <taxon>Euteleostomi</taxon>
        <taxon>Mammalia</taxon>
        <taxon>Metatheria</taxon>
        <taxon>Diprotodontia</taxon>
        <taxon>Vombatidae</taxon>
        <taxon>Vombatus</taxon>
    </lineage>
</organism>
<dbReference type="FunFam" id="1.25.40.10:FF:000232">
    <property type="entry name" value="28S ribosomal protein S27, mitochondrial"/>
    <property type="match status" value="1"/>
</dbReference>
<evidence type="ECO:0000256" key="19">
    <source>
        <dbReference type="SAM" id="MobiDB-lite"/>
    </source>
</evidence>
<evidence type="ECO:0000313" key="21">
    <source>
        <dbReference type="Proteomes" id="UP000314987"/>
    </source>
</evidence>
<keyword evidence="4" id="KW-0820">tRNA-binding</keyword>
<dbReference type="PANTHER" id="PTHR21393">
    <property type="entry name" value="MITOCHONDRIAL 28S RIBOSOMAL PROTEIN S27"/>
    <property type="match status" value="1"/>
</dbReference>
<dbReference type="GO" id="GO:0019843">
    <property type="term" value="F:rRNA binding"/>
    <property type="evidence" value="ECO:0007669"/>
    <property type="project" value="UniProtKB-KW"/>
</dbReference>
<keyword evidence="5" id="KW-0699">rRNA-binding</keyword>
<keyword evidence="9" id="KW-0809">Transit peptide</keyword>
<dbReference type="PANTHER" id="PTHR21393:SF0">
    <property type="entry name" value="SMALL RIBOSOMAL SUBUNIT PROTEIN MS27"/>
    <property type="match status" value="1"/>
</dbReference>
<keyword evidence="12" id="KW-0496">Mitochondrion</keyword>
<evidence type="ECO:0000256" key="15">
    <source>
        <dbReference type="ARBA" id="ARBA00069223"/>
    </source>
</evidence>
<keyword evidence="6" id="KW-0677">Repeat</keyword>
<evidence type="ECO:0000256" key="12">
    <source>
        <dbReference type="ARBA" id="ARBA00023128"/>
    </source>
</evidence>
<keyword evidence="8" id="KW-0694">RNA-binding</keyword>
<evidence type="ECO:0000256" key="14">
    <source>
        <dbReference type="ARBA" id="ARBA00061536"/>
    </source>
</evidence>
<dbReference type="GeneTree" id="ENSGT00390000007246"/>
<evidence type="ECO:0000256" key="6">
    <source>
        <dbReference type="ARBA" id="ARBA00022737"/>
    </source>
</evidence>
<dbReference type="GO" id="GO:0005743">
    <property type="term" value="C:mitochondrial inner membrane"/>
    <property type="evidence" value="ECO:0007669"/>
    <property type="project" value="UniProtKB-ARBA"/>
</dbReference>
<keyword evidence="10" id="KW-0689">Ribosomal protein</keyword>
<feature type="region of interest" description="Disordered" evidence="19">
    <location>
        <begin position="292"/>
        <end position="325"/>
    </location>
</feature>
<evidence type="ECO:0000313" key="20">
    <source>
        <dbReference type="Ensembl" id="ENSVURP00010024243.1"/>
    </source>
</evidence>
<dbReference type="GO" id="GO:0005763">
    <property type="term" value="C:mitochondrial small ribosomal subunit"/>
    <property type="evidence" value="ECO:0007669"/>
    <property type="project" value="Ensembl"/>
</dbReference>
<accession>A0A4X2LK03</accession>
<reference evidence="20" key="2">
    <citation type="submission" date="2025-08" db="UniProtKB">
        <authorList>
            <consortium name="Ensembl"/>
        </authorList>
    </citation>
    <scope>IDENTIFICATION</scope>
</reference>
<dbReference type="AlphaFoldDB" id="A0A4X2LK03"/>
<keyword evidence="21" id="KW-1185">Reference proteome</keyword>
<dbReference type="GO" id="GO:0006417">
    <property type="term" value="P:regulation of translation"/>
    <property type="evidence" value="ECO:0007669"/>
    <property type="project" value="UniProtKB-KW"/>
</dbReference>
<evidence type="ECO:0000256" key="9">
    <source>
        <dbReference type="ARBA" id="ARBA00022946"/>
    </source>
</evidence>
<feature type="compositionally biased region" description="Basic and acidic residues" evidence="19">
    <location>
        <begin position="307"/>
        <end position="325"/>
    </location>
</feature>
<dbReference type="CTD" id="23107"/>
<dbReference type="OMA" id="REDIDHA"/>
<dbReference type="GO" id="GO:0032543">
    <property type="term" value="P:mitochondrial translation"/>
    <property type="evidence" value="ECO:0007669"/>
    <property type="project" value="Ensembl"/>
</dbReference>
<reference evidence="21" key="1">
    <citation type="submission" date="2018-12" db="EMBL/GenBank/DDBJ databases">
        <authorList>
            <person name="Yazar S."/>
        </authorList>
    </citation>
    <scope>NUCLEOTIDE SEQUENCE [LARGE SCALE GENOMIC DNA]</scope>
</reference>
<evidence type="ECO:0000256" key="5">
    <source>
        <dbReference type="ARBA" id="ARBA00022730"/>
    </source>
</evidence>
<evidence type="ECO:0000256" key="13">
    <source>
        <dbReference type="ARBA" id="ARBA00023274"/>
    </source>
</evidence>
<evidence type="ECO:0000256" key="3">
    <source>
        <dbReference type="ARBA" id="ARBA00022490"/>
    </source>
</evidence>
<evidence type="ECO:0000256" key="11">
    <source>
        <dbReference type="ARBA" id="ARBA00023054"/>
    </source>
</evidence>
<keyword evidence="13" id="KW-0687">Ribonucleoprotein</keyword>
<dbReference type="GO" id="GO:0008283">
    <property type="term" value="P:cell population proliferation"/>
    <property type="evidence" value="ECO:0007669"/>
    <property type="project" value="Ensembl"/>
</dbReference>
<feature type="repeat" description="PPR" evidence="18">
    <location>
        <begin position="141"/>
        <end position="176"/>
    </location>
</feature>
<dbReference type="InterPro" id="IPR019266">
    <property type="entry name" value="Ribosomal_mS27"/>
</dbReference>
<dbReference type="RefSeq" id="XP_027720028.1">
    <property type="nucleotide sequence ID" value="XM_027864227.1"/>
</dbReference>
<evidence type="ECO:0000256" key="18">
    <source>
        <dbReference type="PROSITE-ProRule" id="PRU00708"/>
    </source>
</evidence>
<comment type="similarity">
    <text evidence="14">Belongs to the mitochondrion-specific ribosomal protein mS27 family.</text>
</comment>
<feature type="region of interest" description="Disordered" evidence="19">
    <location>
        <begin position="394"/>
        <end position="417"/>
    </location>
</feature>
<evidence type="ECO:0000256" key="7">
    <source>
        <dbReference type="ARBA" id="ARBA00022845"/>
    </source>
</evidence>
<dbReference type="PROSITE" id="PS51375">
    <property type="entry name" value="PPR"/>
    <property type="match status" value="1"/>
</dbReference>
<evidence type="ECO:0000256" key="2">
    <source>
        <dbReference type="ARBA" id="ARBA00004496"/>
    </source>
</evidence>
<evidence type="ECO:0000256" key="1">
    <source>
        <dbReference type="ARBA" id="ARBA00004173"/>
    </source>
</evidence>
<keyword evidence="3" id="KW-0963">Cytoplasm</keyword>
<dbReference type="GO" id="GO:0005730">
    <property type="term" value="C:nucleolus"/>
    <property type="evidence" value="ECO:0007669"/>
    <property type="project" value="Ensembl"/>
</dbReference>
<dbReference type="InterPro" id="IPR011990">
    <property type="entry name" value="TPR-like_helical_dom_sf"/>
</dbReference>